<feature type="active site" evidence="5">
    <location>
        <position position="26"/>
    </location>
</feature>
<feature type="domain" description="Phosphotyrosine protein phosphatase I" evidence="6">
    <location>
        <begin position="14"/>
        <end position="162"/>
    </location>
</feature>
<accession>A0A4R5PL97</accession>
<dbReference type="GO" id="GO:0004725">
    <property type="term" value="F:protein tyrosine phosphatase activity"/>
    <property type="evidence" value="ECO:0007669"/>
    <property type="project" value="UniProtKB-EC"/>
</dbReference>
<evidence type="ECO:0000256" key="3">
    <source>
        <dbReference type="ARBA" id="ARBA00022801"/>
    </source>
</evidence>
<sequence>MTDRSRQSNAQPPSSVLFVCLGNICRSPLAEGIFRHHVGEAGLSDKVRIDSAGTGAWHAGGLPDRRSIATAARHGLDITGQRARRITDSDFRDHDLILAMDRSNRDTLLARAPNPARDRIHLFMEHALGIPQDVPDPYYGEGDGFEAVYRMLVEGSSALVENLFGGRRSTSG</sequence>
<keyword evidence="4" id="KW-0904">Protein phosphatase</keyword>
<evidence type="ECO:0000256" key="1">
    <source>
        <dbReference type="ARBA" id="ARBA00011063"/>
    </source>
</evidence>
<dbReference type="PRINTS" id="PR00719">
    <property type="entry name" value="LMWPTPASE"/>
</dbReference>
<comment type="similarity">
    <text evidence="1">Belongs to the low molecular weight phosphotyrosine protein phosphatase family.</text>
</comment>
<dbReference type="CDD" id="cd16343">
    <property type="entry name" value="LMWPTP"/>
    <property type="match status" value="1"/>
</dbReference>
<dbReference type="RefSeq" id="WP_133282542.1">
    <property type="nucleotide sequence ID" value="NZ_SMSI01000001.1"/>
</dbReference>
<dbReference type="OrthoDB" id="9784339at2"/>
<evidence type="ECO:0000256" key="2">
    <source>
        <dbReference type="ARBA" id="ARBA00013064"/>
    </source>
</evidence>
<dbReference type="InterPro" id="IPR036196">
    <property type="entry name" value="Ptyr_pPase_sf"/>
</dbReference>
<evidence type="ECO:0000256" key="4">
    <source>
        <dbReference type="ARBA" id="ARBA00022912"/>
    </source>
</evidence>
<organism evidence="7 8">
    <name type="scientific">Pseudohoeflea suaedae</name>
    <dbReference type="NCBI Taxonomy" id="877384"/>
    <lineage>
        <taxon>Bacteria</taxon>
        <taxon>Pseudomonadati</taxon>
        <taxon>Pseudomonadota</taxon>
        <taxon>Alphaproteobacteria</taxon>
        <taxon>Hyphomicrobiales</taxon>
        <taxon>Rhizobiaceae</taxon>
        <taxon>Pseudohoeflea</taxon>
    </lineage>
</organism>
<dbReference type="Proteomes" id="UP000295131">
    <property type="component" value="Unassembled WGS sequence"/>
</dbReference>
<evidence type="ECO:0000259" key="6">
    <source>
        <dbReference type="SMART" id="SM00226"/>
    </source>
</evidence>
<name>A0A4R5PL97_9HYPH</name>
<dbReference type="SUPFAM" id="SSF52788">
    <property type="entry name" value="Phosphotyrosine protein phosphatases I"/>
    <property type="match status" value="1"/>
</dbReference>
<feature type="active site" description="Nucleophile" evidence="5">
    <location>
        <position position="20"/>
    </location>
</feature>
<protein>
    <recommendedName>
        <fullName evidence="2">protein-tyrosine-phosphatase</fullName>
        <ecNumber evidence="2">3.1.3.48</ecNumber>
    </recommendedName>
</protein>
<evidence type="ECO:0000313" key="8">
    <source>
        <dbReference type="Proteomes" id="UP000295131"/>
    </source>
</evidence>
<comment type="caution">
    <text evidence="7">The sequence shown here is derived from an EMBL/GenBank/DDBJ whole genome shotgun (WGS) entry which is preliminary data.</text>
</comment>
<dbReference type="InterPro" id="IPR050438">
    <property type="entry name" value="LMW_PTPase"/>
</dbReference>
<evidence type="ECO:0000256" key="5">
    <source>
        <dbReference type="PIRSR" id="PIRSR617867-1"/>
    </source>
</evidence>
<evidence type="ECO:0000313" key="7">
    <source>
        <dbReference type="EMBL" id="TDH37704.1"/>
    </source>
</evidence>
<dbReference type="InterPro" id="IPR023485">
    <property type="entry name" value="Ptyr_pPase"/>
</dbReference>
<dbReference type="EC" id="3.1.3.48" evidence="2"/>
<dbReference type="AlphaFoldDB" id="A0A4R5PL97"/>
<proteinExistence type="inferred from homology"/>
<dbReference type="PANTHER" id="PTHR11717">
    <property type="entry name" value="LOW MOLECULAR WEIGHT PROTEIN TYROSINE PHOSPHATASE"/>
    <property type="match status" value="1"/>
</dbReference>
<keyword evidence="8" id="KW-1185">Reference proteome</keyword>
<reference evidence="7 8" key="1">
    <citation type="journal article" date="2013" name="Int. J. Syst. Evol. Microbiol.">
        <title>Hoeflea suaedae sp. nov., an endophytic bacterium isolated from the root of the halophyte Suaeda maritima.</title>
        <authorList>
            <person name="Chung E.J."/>
            <person name="Park J.A."/>
            <person name="Pramanik P."/>
            <person name="Bibi F."/>
            <person name="Jeon C.O."/>
            <person name="Chung Y.R."/>
        </authorList>
    </citation>
    <scope>NUCLEOTIDE SEQUENCE [LARGE SCALE GENOMIC DNA]</scope>
    <source>
        <strain evidence="7 8">YC6898</strain>
    </source>
</reference>
<keyword evidence="3" id="KW-0378">Hydrolase</keyword>
<gene>
    <name evidence="7" type="ORF">E2A64_00725</name>
</gene>
<dbReference type="InterPro" id="IPR017867">
    <property type="entry name" value="Tyr_phospatase_low_mol_wt"/>
</dbReference>
<feature type="active site" description="Proton donor" evidence="5">
    <location>
        <position position="136"/>
    </location>
</feature>
<dbReference type="SMART" id="SM00226">
    <property type="entry name" value="LMWPc"/>
    <property type="match status" value="1"/>
</dbReference>
<dbReference type="Pfam" id="PF01451">
    <property type="entry name" value="LMWPc"/>
    <property type="match status" value="1"/>
</dbReference>
<dbReference type="Gene3D" id="3.40.50.2300">
    <property type="match status" value="1"/>
</dbReference>
<dbReference type="EMBL" id="SMSI01000001">
    <property type="protein sequence ID" value="TDH37704.1"/>
    <property type="molecule type" value="Genomic_DNA"/>
</dbReference>
<dbReference type="PANTHER" id="PTHR11717:SF7">
    <property type="entry name" value="LOW MOLECULAR WEIGHT PHOSPHOTYROSINE PROTEIN PHOSPHATASE"/>
    <property type="match status" value="1"/>
</dbReference>